<evidence type="ECO:0000256" key="5">
    <source>
        <dbReference type="ARBA" id="ARBA00022840"/>
    </source>
</evidence>
<proteinExistence type="inferred from homology"/>
<dbReference type="GO" id="GO:0005876">
    <property type="term" value="C:spindle microtubule"/>
    <property type="evidence" value="ECO:0007669"/>
    <property type="project" value="TreeGrafter"/>
</dbReference>
<feature type="region of interest" description="Disordered" evidence="11">
    <location>
        <begin position="157"/>
        <end position="187"/>
    </location>
</feature>
<dbReference type="InterPro" id="IPR019821">
    <property type="entry name" value="Kinesin_motor_CS"/>
</dbReference>
<dbReference type="PANTHER" id="PTHR47970">
    <property type="entry name" value="KINESIN-LIKE PROTEIN KIF11"/>
    <property type="match status" value="1"/>
</dbReference>
<feature type="binding site" evidence="9">
    <location>
        <begin position="92"/>
        <end position="99"/>
    </location>
    <ligand>
        <name>ATP</name>
        <dbReference type="ChEBI" id="CHEBI:30616"/>
    </ligand>
</feature>
<evidence type="ECO:0000256" key="3">
    <source>
        <dbReference type="ARBA" id="ARBA00022701"/>
    </source>
</evidence>
<dbReference type="AlphaFoldDB" id="A0A9N8DTF6"/>
<evidence type="ECO:0000313" key="13">
    <source>
        <dbReference type="EMBL" id="CAB9508005.1"/>
    </source>
</evidence>
<evidence type="ECO:0000256" key="7">
    <source>
        <dbReference type="ARBA" id="ARBA00023212"/>
    </source>
</evidence>
<keyword evidence="14" id="KW-1185">Reference proteome</keyword>
<evidence type="ECO:0000256" key="2">
    <source>
        <dbReference type="ARBA" id="ARBA00022490"/>
    </source>
</evidence>
<dbReference type="GO" id="GO:0008574">
    <property type="term" value="F:plus-end-directed microtubule motor activity"/>
    <property type="evidence" value="ECO:0007669"/>
    <property type="project" value="TreeGrafter"/>
</dbReference>
<organism evidence="13 14">
    <name type="scientific">Seminavis robusta</name>
    <dbReference type="NCBI Taxonomy" id="568900"/>
    <lineage>
        <taxon>Eukaryota</taxon>
        <taxon>Sar</taxon>
        <taxon>Stramenopiles</taxon>
        <taxon>Ochrophyta</taxon>
        <taxon>Bacillariophyta</taxon>
        <taxon>Bacillariophyceae</taxon>
        <taxon>Bacillariophycidae</taxon>
        <taxon>Naviculales</taxon>
        <taxon>Naviculaceae</taxon>
        <taxon>Seminavis</taxon>
    </lineage>
</organism>
<dbReference type="SMART" id="SM00129">
    <property type="entry name" value="KISc"/>
    <property type="match status" value="1"/>
</dbReference>
<evidence type="ECO:0000259" key="12">
    <source>
        <dbReference type="PROSITE" id="PS50067"/>
    </source>
</evidence>
<comment type="caution">
    <text evidence="13">The sequence shown here is derived from an EMBL/GenBank/DDBJ whole genome shotgun (WGS) entry which is preliminary data.</text>
</comment>
<evidence type="ECO:0000313" key="14">
    <source>
        <dbReference type="Proteomes" id="UP001153069"/>
    </source>
</evidence>
<dbReference type="GO" id="GO:0008017">
    <property type="term" value="F:microtubule binding"/>
    <property type="evidence" value="ECO:0007669"/>
    <property type="project" value="InterPro"/>
</dbReference>
<gene>
    <name evidence="13" type="ORF">SEMRO_328_G118690.1</name>
</gene>
<dbReference type="PROSITE" id="PS50067">
    <property type="entry name" value="KINESIN_MOTOR_2"/>
    <property type="match status" value="1"/>
</dbReference>
<feature type="domain" description="Kinesin motor" evidence="12">
    <location>
        <begin position="6"/>
        <end position="377"/>
    </location>
</feature>
<dbReference type="InterPro" id="IPR036961">
    <property type="entry name" value="Kinesin_motor_dom_sf"/>
</dbReference>
<name>A0A9N8DTF6_9STRA</name>
<dbReference type="OrthoDB" id="3176171at2759"/>
<dbReference type="GO" id="GO:0005524">
    <property type="term" value="F:ATP binding"/>
    <property type="evidence" value="ECO:0007669"/>
    <property type="project" value="UniProtKB-UniRule"/>
</dbReference>
<dbReference type="Gene3D" id="3.40.850.10">
    <property type="entry name" value="Kinesin motor domain"/>
    <property type="match status" value="1"/>
</dbReference>
<evidence type="ECO:0000256" key="6">
    <source>
        <dbReference type="ARBA" id="ARBA00023175"/>
    </source>
</evidence>
<evidence type="ECO:0000256" key="9">
    <source>
        <dbReference type="PROSITE-ProRule" id="PRU00283"/>
    </source>
</evidence>
<keyword evidence="7" id="KW-0206">Cytoskeleton</keyword>
<dbReference type="SUPFAM" id="SSF52540">
    <property type="entry name" value="P-loop containing nucleoside triphosphate hydrolases"/>
    <property type="match status" value="1"/>
</dbReference>
<feature type="compositionally biased region" description="Basic and acidic residues" evidence="11">
    <location>
        <begin position="1199"/>
        <end position="1211"/>
    </location>
</feature>
<dbReference type="Pfam" id="PF00225">
    <property type="entry name" value="Kinesin"/>
    <property type="match status" value="1"/>
</dbReference>
<dbReference type="GO" id="GO:0007018">
    <property type="term" value="P:microtubule-based movement"/>
    <property type="evidence" value="ECO:0007669"/>
    <property type="project" value="InterPro"/>
</dbReference>
<feature type="coiled-coil region" evidence="10">
    <location>
        <begin position="442"/>
        <end position="504"/>
    </location>
</feature>
<dbReference type="CDD" id="cd00106">
    <property type="entry name" value="KISc"/>
    <property type="match status" value="1"/>
</dbReference>
<feature type="compositionally biased region" description="Low complexity" evidence="11">
    <location>
        <begin position="161"/>
        <end position="170"/>
    </location>
</feature>
<evidence type="ECO:0000256" key="4">
    <source>
        <dbReference type="ARBA" id="ARBA00022741"/>
    </source>
</evidence>
<dbReference type="InterPro" id="IPR027417">
    <property type="entry name" value="P-loop_NTPase"/>
</dbReference>
<dbReference type="FunFam" id="3.40.850.10:FF:000019">
    <property type="entry name" value="Kinesin-like protein KIN-5D"/>
    <property type="match status" value="1"/>
</dbReference>
<evidence type="ECO:0000256" key="8">
    <source>
        <dbReference type="ARBA" id="ARBA00034704"/>
    </source>
</evidence>
<dbReference type="InterPro" id="IPR001752">
    <property type="entry name" value="Kinesin_motor_dom"/>
</dbReference>
<protein>
    <submittedName>
        <fullName evidence="13">Kinesin-like protein KIN</fullName>
    </submittedName>
</protein>
<dbReference type="PRINTS" id="PR00380">
    <property type="entry name" value="KINESINHEAVY"/>
</dbReference>
<sequence length="1211" mass="132223">MSSTGAVQVVVRLRPLNERELKASTLPVVSASTNDKTVSVIRGTGSSQKRSQFAFDNVFTAFSTQEEVFETTLKPVIKDVLKGFESTVFAYGQTGTGKTHTMEGSLDHPDNYGVIPRAAEAIFNELNNDNLNYVSYQVFCSYLEIYNEELCDLLTESTPHSASSSSSGAGNRTPRRNASNNSSSGVQQKLEIMEGKHGPFCRGLSEKEVATSADLLSLMEKAQQQRRVGETNMNKQSSRSHCIFTLRVEAKRRLEDGALFETRGKLHMVDLAGSECAKTADMDDKGSQQAARERERMNINRSLLTLGRVVKLLKEQSSKSKPGNVRIPYRDSKLTRILQQALGGNSKTVIFATLSPSVTAIEESVSTLNYAQAAHGIINKPVSASYLSEATKASSMLSGMDSAGSSGAQSIEQWKEMEVRLEYMKCQVEEAKAALARKHMQQQEFVERAETAEAEKTKIEDKLIMMTQRASTLEGQLAEAEGRLEETEQQLKETRTLLDKTTLVLEATQKTEDSLTREALALIEALKESVADGDQLHTLLVTSLEADATRRQAAKQFNFSMAALLADVKEALDALAQQEISHHVQTTELATTAASKDLIFLEKAKEVLQTAVANVESAVTSLKATINEDDGIVPSATSCATDTVTRIGNARSILQQSEQTLVEQLKSTRGTIGDFGNKLTELEKQHLSCSSDALAALESNVAKSKQKVEELVFSSNAVMHTAMEERKTIRDATRNTVELWKQSMIDSGEVILRQSTTQRGAVEETSQMMATEMQRHANIEQQLKSQESLLENSQTASTAKHEAQKELLLKTQGKAEECHKQQSDLLSVFVPNLMKDVESLVSKKVLEVMEEVKKGHTAFLENNFYLMENHSNITTSTLETFVEAGALTSSLQKEAEAAKQTDTSVIAHLGETKSVFADIEEAVAAHQSNVDDFSAQSVNHLKESEDLEAKALDLCERLSAGGKDCSEFITTNVFNATSDDMSTLTNAGTAIVTFTNDDVLPTMSSALETIEEPRSAAMSSMAQEFSGLEKCIDLGMTRIKVKSSVACRMAEKLQQGMEAAETDFSSTTIEERRKDIAETKDSFLSFSDEHAEFASGSISRSGEGSTKAASTSETFVKTDLAAFEPVEAAPERVHIPYSDQLSRTPNEETILKRVGGGLGGGRVLQSLNPNHENGGSGNNNNLKAHRAPGGHATMPNSFGHERNEPRSETLA</sequence>
<keyword evidence="3" id="KW-0493">Microtubule</keyword>
<dbReference type="GO" id="GO:0072686">
    <property type="term" value="C:mitotic spindle"/>
    <property type="evidence" value="ECO:0007669"/>
    <property type="project" value="TreeGrafter"/>
</dbReference>
<feature type="region of interest" description="Disordered" evidence="11">
    <location>
        <begin position="1166"/>
        <end position="1211"/>
    </location>
</feature>
<feature type="compositionally biased region" description="Polar residues" evidence="11">
    <location>
        <begin position="176"/>
        <end position="187"/>
    </location>
</feature>
<dbReference type="PANTHER" id="PTHR47970:SF12">
    <property type="entry name" value="KINESIN FAMILY MEMBER 11"/>
    <property type="match status" value="1"/>
</dbReference>
<dbReference type="InterPro" id="IPR047149">
    <property type="entry name" value="KIF11-like"/>
</dbReference>
<keyword evidence="2" id="KW-0963">Cytoplasm</keyword>
<dbReference type="EMBL" id="CAICTM010000327">
    <property type="protein sequence ID" value="CAB9508005.1"/>
    <property type="molecule type" value="Genomic_DNA"/>
</dbReference>
<comment type="subcellular location">
    <subcellularLocation>
        <location evidence="1">Cytoplasm</location>
        <location evidence="1">Cytoskeleton</location>
    </subcellularLocation>
</comment>
<dbReference type="GO" id="GO:0090307">
    <property type="term" value="P:mitotic spindle assembly"/>
    <property type="evidence" value="ECO:0007669"/>
    <property type="project" value="TreeGrafter"/>
</dbReference>
<keyword evidence="6 9" id="KW-0505">Motor protein</keyword>
<dbReference type="GO" id="GO:0051231">
    <property type="term" value="P:spindle elongation"/>
    <property type="evidence" value="ECO:0007669"/>
    <property type="project" value="TreeGrafter"/>
</dbReference>
<feature type="compositionally biased region" description="Low complexity" evidence="11">
    <location>
        <begin position="1168"/>
        <end position="1181"/>
    </location>
</feature>
<evidence type="ECO:0000256" key="11">
    <source>
        <dbReference type="SAM" id="MobiDB-lite"/>
    </source>
</evidence>
<reference evidence="13" key="1">
    <citation type="submission" date="2020-06" db="EMBL/GenBank/DDBJ databases">
        <authorList>
            <consortium name="Plant Systems Biology data submission"/>
        </authorList>
    </citation>
    <scope>NUCLEOTIDE SEQUENCE</scope>
    <source>
        <strain evidence="13">D6</strain>
    </source>
</reference>
<keyword evidence="4 9" id="KW-0547">Nucleotide-binding</keyword>
<evidence type="ECO:0000256" key="10">
    <source>
        <dbReference type="SAM" id="Coils"/>
    </source>
</evidence>
<keyword evidence="5 9" id="KW-0067">ATP-binding</keyword>
<keyword evidence="10" id="KW-0175">Coiled coil</keyword>
<dbReference type="PROSITE" id="PS00411">
    <property type="entry name" value="KINESIN_MOTOR_1"/>
    <property type="match status" value="1"/>
</dbReference>
<accession>A0A9N8DTF6</accession>
<comment type="similarity">
    <text evidence="8">Belongs to the TRAFAC class myosin-kinesin ATPase superfamily. Kinesin family. KIN-5/BimC subfamily.</text>
</comment>
<evidence type="ECO:0000256" key="1">
    <source>
        <dbReference type="ARBA" id="ARBA00004245"/>
    </source>
</evidence>
<dbReference type="Proteomes" id="UP001153069">
    <property type="component" value="Unassembled WGS sequence"/>
</dbReference>